<comment type="caution">
    <text evidence="2">The sequence shown here is derived from an EMBL/GenBank/DDBJ whole genome shotgun (WGS) entry which is preliminary data.</text>
</comment>
<reference evidence="2" key="1">
    <citation type="journal article" date="2021" name="Nat. Commun.">
        <title>Genetic determinants of endophytism in the Arabidopsis root mycobiome.</title>
        <authorList>
            <person name="Mesny F."/>
            <person name="Miyauchi S."/>
            <person name="Thiergart T."/>
            <person name="Pickel B."/>
            <person name="Atanasova L."/>
            <person name="Karlsson M."/>
            <person name="Huettel B."/>
            <person name="Barry K.W."/>
            <person name="Haridas S."/>
            <person name="Chen C."/>
            <person name="Bauer D."/>
            <person name="Andreopoulos W."/>
            <person name="Pangilinan J."/>
            <person name="LaButti K."/>
            <person name="Riley R."/>
            <person name="Lipzen A."/>
            <person name="Clum A."/>
            <person name="Drula E."/>
            <person name="Henrissat B."/>
            <person name="Kohler A."/>
            <person name="Grigoriev I.V."/>
            <person name="Martin F.M."/>
            <person name="Hacquard S."/>
        </authorList>
    </citation>
    <scope>NUCLEOTIDE SEQUENCE</scope>
    <source>
        <strain evidence="2">MPI-CAGE-AT-0016</strain>
    </source>
</reference>
<dbReference type="EMBL" id="JAGPXD010000003">
    <property type="protein sequence ID" value="KAH7363584.1"/>
    <property type="molecule type" value="Genomic_DNA"/>
</dbReference>
<dbReference type="InterPro" id="IPR046347">
    <property type="entry name" value="bZIP_sf"/>
</dbReference>
<feature type="non-terminal residue" evidence="2">
    <location>
        <position position="1"/>
    </location>
</feature>
<name>A0A8K0X4V6_9PEZI</name>
<feature type="compositionally biased region" description="Polar residues" evidence="1">
    <location>
        <begin position="1"/>
        <end position="12"/>
    </location>
</feature>
<dbReference type="PANTHER" id="PTHR37012:SF2">
    <property type="entry name" value="BZIP DOMAIN-CONTAINING PROTEIN-RELATED"/>
    <property type="match status" value="1"/>
</dbReference>
<dbReference type="PANTHER" id="PTHR37012">
    <property type="entry name" value="B-ZIP TRANSCRIPTION FACTOR (EUROFUNG)-RELATED"/>
    <property type="match status" value="1"/>
</dbReference>
<feature type="region of interest" description="Disordered" evidence="1">
    <location>
        <begin position="355"/>
        <end position="384"/>
    </location>
</feature>
<dbReference type="Proteomes" id="UP000813385">
    <property type="component" value="Unassembled WGS sequence"/>
</dbReference>
<accession>A0A8K0X4V6</accession>
<organism evidence="2 3">
    <name type="scientific">Plectosphaerella cucumerina</name>
    <dbReference type="NCBI Taxonomy" id="40658"/>
    <lineage>
        <taxon>Eukaryota</taxon>
        <taxon>Fungi</taxon>
        <taxon>Dikarya</taxon>
        <taxon>Ascomycota</taxon>
        <taxon>Pezizomycotina</taxon>
        <taxon>Sordariomycetes</taxon>
        <taxon>Hypocreomycetidae</taxon>
        <taxon>Glomerellales</taxon>
        <taxon>Plectosphaerellaceae</taxon>
        <taxon>Plectosphaerella</taxon>
    </lineage>
</organism>
<dbReference type="SUPFAM" id="SSF57959">
    <property type="entry name" value="Leucine zipper domain"/>
    <property type="match status" value="1"/>
</dbReference>
<evidence type="ECO:0000313" key="3">
    <source>
        <dbReference type="Proteomes" id="UP000813385"/>
    </source>
</evidence>
<sequence>GTRSVSTLTPSQLERKRANDREAQRAIRPRKKEHIDRLEREITELKDNLNRDRTVQELLQKNRALEEELYRLKESMGQPSGHSYPASGMHQHHLYHSPPPPPPRLPVLTTAFSFAAYDDNLGSVGGAGPSPHSSPFPASGGYGDMAELGPSYVPLPDNANETWAPAVPFSVPSSVSSPSSSANTDDYGALAYIPTSIPAPMMEARSVPSKMDYDDVESGECHSPSPSRLPPLLLKSGGRQRPLPASRTVEYHLPNGGGHVLPASPVGALSRHAGTPLWKLPPQILPPSDSPQEWMLRFLQDCRQLAQTRRVDDLFRLERINMKAFLVYQPSALGRDGPRTTLNDLERALDPACKGVLRKPHHGPRTASDTGELNGSSGGSRGHL</sequence>
<dbReference type="Gene3D" id="1.20.5.170">
    <property type="match status" value="1"/>
</dbReference>
<evidence type="ECO:0000256" key="1">
    <source>
        <dbReference type="SAM" id="MobiDB-lite"/>
    </source>
</evidence>
<keyword evidence="3" id="KW-1185">Reference proteome</keyword>
<dbReference type="CDD" id="cd14688">
    <property type="entry name" value="bZIP_YAP"/>
    <property type="match status" value="1"/>
</dbReference>
<feature type="region of interest" description="Disordered" evidence="1">
    <location>
        <begin position="209"/>
        <end position="233"/>
    </location>
</feature>
<evidence type="ECO:0000313" key="2">
    <source>
        <dbReference type="EMBL" id="KAH7363584.1"/>
    </source>
</evidence>
<feature type="compositionally biased region" description="Basic and acidic residues" evidence="1">
    <location>
        <begin position="13"/>
        <end position="25"/>
    </location>
</feature>
<evidence type="ECO:0008006" key="4">
    <source>
        <dbReference type="Google" id="ProtNLM"/>
    </source>
</evidence>
<dbReference type="GO" id="GO:0003700">
    <property type="term" value="F:DNA-binding transcription factor activity"/>
    <property type="evidence" value="ECO:0007669"/>
    <property type="project" value="InterPro"/>
</dbReference>
<protein>
    <recommendedName>
        <fullName evidence="4">BZIP domain-containing protein</fullName>
    </recommendedName>
</protein>
<feature type="compositionally biased region" description="Low complexity" evidence="1">
    <location>
        <begin position="223"/>
        <end position="233"/>
    </location>
</feature>
<dbReference type="OrthoDB" id="3535998at2759"/>
<dbReference type="AlphaFoldDB" id="A0A8K0X4V6"/>
<proteinExistence type="predicted"/>
<feature type="region of interest" description="Disordered" evidence="1">
    <location>
        <begin position="1"/>
        <end position="32"/>
    </location>
</feature>
<gene>
    <name evidence="2" type="ORF">B0T11DRAFT_227205</name>
</gene>